<dbReference type="Proteomes" id="UP001150603">
    <property type="component" value="Unassembled WGS sequence"/>
</dbReference>
<gene>
    <name evidence="1" type="ORF">FBU59_000151</name>
</gene>
<reference evidence="1" key="1">
    <citation type="submission" date="2022-07" db="EMBL/GenBank/DDBJ databases">
        <title>Phylogenomic reconstructions and comparative analyses of Kickxellomycotina fungi.</title>
        <authorList>
            <person name="Reynolds N.K."/>
            <person name="Stajich J.E."/>
            <person name="Barry K."/>
            <person name="Grigoriev I.V."/>
            <person name="Crous P."/>
            <person name="Smith M.E."/>
        </authorList>
    </citation>
    <scope>NUCLEOTIDE SEQUENCE</scope>
    <source>
        <strain evidence="1">NRRL 5244</strain>
    </source>
</reference>
<organism evidence="1 2">
    <name type="scientific">Linderina macrospora</name>
    <dbReference type="NCBI Taxonomy" id="4868"/>
    <lineage>
        <taxon>Eukaryota</taxon>
        <taxon>Fungi</taxon>
        <taxon>Fungi incertae sedis</taxon>
        <taxon>Zoopagomycota</taxon>
        <taxon>Kickxellomycotina</taxon>
        <taxon>Kickxellomycetes</taxon>
        <taxon>Kickxellales</taxon>
        <taxon>Kickxellaceae</taxon>
        <taxon>Linderina</taxon>
    </lineage>
</organism>
<evidence type="ECO:0000313" key="1">
    <source>
        <dbReference type="EMBL" id="KAJ1951461.1"/>
    </source>
</evidence>
<comment type="caution">
    <text evidence="1">The sequence shown here is derived from an EMBL/GenBank/DDBJ whole genome shotgun (WGS) entry which is preliminary data.</text>
</comment>
<proteinExistence type="predicted"/>
<dbReference type="EMBL" id="JANBPW010000014">
    <property type="protein sequence ID" value="KAJ1951461.1"/>
    <property type="molecule type" value="Genomic_DNA"/>
</dbReference>
<accession>A0ACC1JHP0</accession>
<sequence>MAPRQKNAGTAAMGSIQMGAGASSGSSKGGLAQQVPKYSQFDFNALNIHTLRKYRQAFKLNVKARSSKEELVVAATRHYSSHMVDEVDTIARFLYTIHSIKGKFQPVPHLKRDRSLGLVATSVCG</sequence>
<name>A0ACC1JHP0_9FUNG</name>
<evidence type="ECO:0000313" key="2">
    <source>
        <dbReference type="Proteomes" id="UP001150603"/>
    </source>
</evidence>
<keyword evidence="2" id="KW-1185">Reference proteome</keyword>
<protein>
    <submittedName>
        <fullName evidence="1">Uncharacterized protein</fullName>
    </submittedName>
</protein>